<evidence type="ECO:0000313" key="2">
    <source>
        <dbReference type="Proteomes" id="UP000238479"/>
    </source>
</evidence>
<proteinExistence type="predicted"/>
<organism evidence="1 2">
    <name type="scientific">Rosa chinensis</name>
    <name type="common">China rose</name>
    <dbReference type="NCBI Taxonomy" id="74649"/>
    <lineage>
        <taxon>Eukaryota</taxon>
        <taxon>Viridiplantae</taxon>
        <taxon>Streptophyta</taxon>
        <taxon>Embryophyta</taxon>
        <taxon>Tracheophyta</taxon>
        <taxon>Spermatophyta</taxon>
        <taxon>Magnoliopsida</taxon>
        <taxon>eudicotyledons</taxon>
        <taxon>Gunneridae</taxon>
        <taxon>Pentapetalae</taxon>
        <taxon>rosids</taxon>
        <taxon>fabids</taxon>
        <taxon>Rosales</taxon>
        <taxon>Rosaceae</taxon>
        <taxon>Rosoideae</taxon>
        <taxon>Rosoideae incertae sedis</taxon>
        <taxon>Rosa</taxon>
    </lineage>
</organism>
<dbReference type="Proteomes" id="UP000238479">
    <property type="component" value="Chromosome 6"/>
</dbReference>
<gene>
    <name evidence="1" type="ORF">RchiOBHm_Chr6g0274241</name>
</gene>
<dbReference type="AlphaFoldDB" id="A0A2P6PRN6"/>
<dbReference type="Gramene" id="PRQ24600">
    <property type="protein sequence ID" value="PRQ24600"/>
    <property type="gene ID" value="RchiOBHm_Chr6g0274241"/>
</dbReference>
<accession>A0A2P6PRN6</accession>
<name>A0A2P6PRN6_ROSCH</name>
<keyword evidence="2" id="KW-1185">Reference proteome</keyword>
<dbReference type="EMBL" id="PDCK01000044">
    <property type="protein sequence ID" value="PRQ24600.1"/>
    <property type="molecule type" value="Genomic_DNA"/>
</dbReference>
<reference evidence="1 2" key="1">
    <citation type="journal article" date="2018" name="Nat. Genet.">
        <title>The Rosa genome provides new insights in the design of modern roses.</title>
        <authorList>
            <person name="Bendahmane M."/>
        </authorList>
    </citation>
    <scope>NUCLEOTIDE SEQUENCE [LARGE SCALE GENOMIC DNA]</scope>
    <source>
        <strain evidence="2">cv. Old Blush</strain>
    </source>
</reference>
<protein>
    <submittedName>
        <fullName evidence="1">Uncharacterized protein</fullName>
    </submittedName>
</protein>
<evidence type="ECO:0000313" key="1">
    <source>
        <dbReference type="EMBL" id="PRQ24600.1"/>
    </source>
</evidence>
<sequence>MRDTVSTVDVFPEEVNYFGGSYCCQGLRLYPVAVVVDSNDDVFELALCGLEFAY</sequence>
<comment type="caution">
    <text evidence="1">The sequence shown here is derived from an EMBL/GenBank/DDBJ whole genome shotgun (WGS) entry which is preliminary data.</text>
</comment>